<organism evidence="2 3">
    <name type="scientific">Candidatus Marsarchaeota G2 archaeon ECH_B_SAG-F08</name>
    <dbReference type="NCBI Taxonomy" id="1978165"/>
    <lineage>
        <taxon>Archaea</taxon>
        <taxon>Candidatus Marsarchaeota</taxon>
        <taxon>Candidatus Marsarchaeota group 2</taxon>
    </lineage>
</organism>
<sequence length="254" mass="28263">MYCFLFGMSTLVFLGTGAGGFRGSSRQKSSFYLDGMLFDCGAGTCGRLEDLGLLDKVDAIFISHLHSDHVSGLYDVLVAMVVDRRKRPVHICSPPGLSDVLKLYTALGNKLSDSTQGFELKIKESTSPVLNIGNTKVRGFLLNHVVPNVGYLVENKEYTLFYTGDTAFPWSAPIEKVDYLIHEATFTHQFLDFAKKYGHSTAKEAAQAALKLNAKRLFLFHVDNRSSTPEEKHREAKEIFAESVLPQDLQSFNL</sequence>
<proteinExistence type="predicted"/>
<dbReference type="PANTHER" id="PTHR46018:SF2">
    <property type="entry name" value="ZINC PHOSPHODIESTERASE ELAC PROTEIN 1"/>
    <property type="match status" value="1"/>
</dbReference>
<dbReference type="Proteomes" id="UP000240381">
    <property type="component" value="Unassembled WGS sequence"/>
</dbReference>
<dbReference type="AlphaFoldDB" id="A0A2R6BFH0"/>
<dbReference type="InterPro" id="IPR036866">
    <property type="entry name" value="RibonucZ/Hydroxyglut_hydro"/>
</dbReference>
<reference evidence="2 3" key="1">
    <citation type="submission" date="2017-04" db="EMBL/GenBank/DDBJ databases">
        <title>Novel microbial lineages endemic to geothermal iron-oxide mats fill important gaps in the evolutionary history of Archaea.</title>
        <authorList>
            <person name="Jay Z.J."/>
            <person name="Beam J.P."/>
            <person name="Dlakic M."/>
            <person name="Rusch D.B."/>
            <person name="Kozubal M.A."/>
            <person name="Inskeep W.P."/>
        </authorList>
    </citation>
    <scope>NUCLEOTIDE SEQUENCE [LARGE SCALE GENOMIC DNA]</scope>
    <source>
        <strain evidence="2">ECH_B_SAG-F08</strain>
    </source>
</reference>
<comment type="caution">
    <text evidence="2">The sequence shown here is derived from an EMBL/GenBank/DDBJ whole genome shotgun (WGS) entry which is preliminary data.</text>
</comment>
<dbReference type="GO" id="GO:0042781">
    <property type="term" value="F:3'-tRNA processing endoribonuclease activity"/>
    <property type="evidence" value="ECO:0007669"/>
    <property type="project" value="TreeGrafter"/>
</dbReference>
<feature type="domain" description="Metallo-beta-lactamase" evidence="1">
    <location>
        <begin position="27"/>
        <end position="221"/>
    </location>
</feature>
<evidence type="ECO:0000313" key="3">
    <source>
        <dbReference type="Proteomes" id="UP000240381"/>
    </source>
</evidence>
<dbReference type="EMBL" id="NEXM01000059">
    <property type="protein sequence ID" value="PSN97391.1"/>
    <property type="molecule type" value="Genomic_DNA"/>
</dbReference>
<dbReference type="PANTHER" id="PTHR46018">
    <property type="entry name" value="ZINC PHOSPHODIESTERASE ELAC PROTEIN 1"/>
    <property type="match status" value="1"/>
</dbReference>
<dbReference type="Pfam" id="PF12706">
    <property type="entry name" value="Lactamase_B_2"/>
    <property type="match status" value="1"/>
</dbReference>
<protein>
    <recommendedName>
        <fullName evidence="1">Metallo-beta-lactamase domain-containing protein</fullName>
    </recommendedName>
</protein>
<name>A0A2R6BFH0_9ARCH</name>
<dbReference type="InterPro" id="IPR001279">
    <property type="entry name" value="Metallo-B-lactamas"/>
</dbReference>
<dbReference type="SUPFAM" id="SSF56281">
    <property type="entry name" value="Metallo-hydrolase/oxidoreductase"/>
    <property type="match status" value="1"/>
</dbReference>
<accession>A0A2R6BFH0</accession>
<evidence type="ECO:0000313" key="2">
    <source>
        <dbReference type="EMBL" id="PSN97391.1"/>
    </source>
</evidence>
<gene>
    <name evidence="2" type="ORF">B9Q11_04245</name>
</gene>
<dbReference type="SMART" id="SM00849">
    <property type="entry name" value="Lactamase_B"/>
    <property type="match status" value="1"/>
</dbReference>
<evidence type="ECO:0000259" key="1">
    <source>
        <dbReference type="SMART" id="SM00849"/>
    </source>
</evidence>
<dbReference type="Gene3D" id="3.60.15.10">
    <property type="entry name" value="Ribonuclease Z/Hydroxyacylglutathione hydrolase-like"/>
    <property type="match status" value="1"/>
</dbReference>